<protein>
    <submittedName>
        <fullName evidence="2">Uncharacterized protein</fullName>
    </submittedName>
</protein>
<evidence type="ECO:0000313" key="2">
    <source>
        <dbReference type="EMBL" id="PTQ28241.1"/>
    </source>
</evidence>
<dbReference type="AlphaFoldDB" id="A0A2R6W305"/>
<sequence>MDPARQMEMESESERERQGERERARASRAEQRSYLFPSCILPGDSCGPVPDARVIKPADELLTRPYPGAGELTQRQERNYSKGATTDLVGHSYDRAAHPIPPHPAYFDHHHTSRLSLSHYVLDGLESCARFSLCVGNICDTILPRLCLYCPVLEPQSFQVHVSACPSLSPSQWMSN</sequence>
<dbReference type="Proteomes" id="UP000244005">
    <property type="component" value="Unassembled WGS sequence"/>
</dbReference>
<dbReference type="EMBL" id="KZ772839">
    <property type="protein sequence ID" value="PTQ28241.1"/>
    <property type="molecule type" value="Genomic_DNA"/>
</dbReference>
<feature type="region of interest" description="Disordered" evidence="1">
    <location>
        <begin position="1"/>
        <end position="30"/>
    </location>
</feature>
<dbReference type="Gramene" id="Mp4g19380.1">
    <property type="protein sequence ID" value="Mp4g19380.1.cds1"/>
    <property type="gene ID" value="Mp4g19380"/>
</dbReference>
<proteinExistence type="predicted"/>
<reference evidence="3" key="1">
    <citation type="journal article" date="2017" name="Cell">
        <title>Insights into land plant evolution garnered from the Marchantia polymorpha genome.</title>
        <authorList>
            <person name="Bowman J.L."/>
            <person name="Kohchi T."/>
            <person name="Yamato K.T."/>
            <person name="Jenkins J."/>
            <person name="Shu S."/>
            <person name="Ishizaki K."/>
            <person name="Yamaoka S."/>
            <person name="Nishihama R."/>
            <person name="Nakamura Y."/>
            <person name="Berger F."/>
            <person name="Adam C."/>
            <person name="Aki S.S."/>
            <person name="Althoff F."/>
            <person name="Araki T."/>
            <person name="Arteaga-Vazquez M.A."/>
            <person name="Balasubrmanian S."/>
            <person name="Barry K."/>
            <person name="Bauer D."/>
            <person name="Boehm C.R."/>
            <person name="Briginshaw L."/>
            <person name="Caballero-Perez J."/>
            <person name="Catarino B."/>
            <person name="Chen F."/>
            <person name="Chiyoda S."/>
            <person name="Chovatia M."/>
            <person name="Davies K.M."/>
            <person name="Delmans M."/>
            <person name="Demura T."/>
            <person name="Dierschke T."/>
            <person name="Dolan L."/>
            <person name="Dorantes-Acosta A.E."/>
            <person name="Eklund D.M."/>
            <person name="Florent S.N."/>
            <person name="Flores-Sandoval E."/>
            <person name="Fujiyama A."/>
            <person name="Fukuzawa H."/>
            <person name="Galik B."/>
            <person name="Grimanelli D."/>
            <person name="Grimwood J."/>
            <person name="Grossniklaus U."/>
            <person name="Hamada T."/>
            <person name="Haseloff J."/>
            <person name="Hetherington A.J."/>
            <person name="Higo A."/>
            <person name="Hirakawa Y."/>
            <person name="Hundley H.N."/>
            <person name="Ikeda Y."/>
            <person name="Inoue K."/>
            <person name="Inoue S.I."/>
            <person name="Ishida S."/>
            <person name="Jia Q."/>
            <person name="Kakita M."/>
            <person name="Kanazawa T."/>
            <person name="Kawai Y."/>
            <person name="Kawashima T."/>
            <person name="Kennedy M."/>
            <person name="Kinose K."/>
            <person name="Kinoshita T."/>
            <person name="Kohara Y."/>
            <person name="Koide E."/>
            <person name="Komatsu K."/>
            <person name="Kopischke S."/>
            <person name="Kubo M."/>
            <person name="Kyozuka J."/>
            <person name="Lagercrantz U."/>
            <person name="Lin S.S."/>
            <person name="Lindquist E."/>
            <person name="Lipzen A.M."/>
            <person name="Lu C.W."/>
            <person name="De Luna E."/>
            <person name="Martienssen R.A."/>
            <person name="Minamino N."/>
            <person name="Mizutani M."/>
            <person name="Mizutani M."/>
            <person name="Mochizuki N."/>
            <person name="Monte I."/>
            <person name="Mosher R."/>
            <person name="Nagasaki H."/>
            <person name="Nakagami H."/>
            <person name="Naramoto S."/>
            <person name="Nishitani K."/>
            <person name="Ohtani M."/>
            <person name="Okamoto T."/>
            <person name="Okumura M."/>
            <person name="Phillips J."/>
            <person name="Pollak B."/>
            <person name="Reinders A."/>
            <person name="Rovekamp M."/>
            <person name="Sano R."/>
            <person name="Sawa S."/>
            <person name="Schmid M.W."/>
            <person name="Shirakawa M."/>
            <person name="Solano R."/>
            <person name="Spunde A."/>
            <person name="Suetsugu N."/>
            <person name="Sugano S."/>
            <person name="Sugiyama A."/>
            <person name="Sun R."/>
            <person name="Suzuki Y."/>
            <person name="Takenaka M."/>
            <person name="Takezawa D."/>
            <person name="Tomogane H."/>
            <person name="Tsuzuki M."/>
            <person name="Ueda T."/>
            <person name="Umeda M."/>
            <person name="Ward J.M."/>
            <person name="Watanabe Y."/>
            <person name="Yazaki K."/>
            <person name="Yokoyama R."/>
            <person name="Yoshitake Y."/>
            <person name="Yotsui I."/>
            <person name="Zachgo S."/>
            <person name="Schmutz J."/>
        </authorList>
    </citation>
    <scope>NUCLEOTIDE SEQUENCE [LARGE SCALE GENOMIC DNA]</scope>
    <source>
        <strain evidence="3">Tak-1</strain>
    </source>
</reference>
<keyword evidence="3" id="KW-1185">Reference proteome</keyword>
<name>A0A2R6W305_MARPO</name>
<evidence type="ECO:0000313" key="3">
    <source>
        <dbReference type="Proteomes" id="UP000244005"/>
    </source>
</evidence>
<gene>
    <name evidence="2" type="ORF">MARPO_0169s0006</name>
</gene>
<accession>A0A2R6W305</accession>
<organism evidence="2 3">
    <name type="scientific">Marchantia polymorpha</name>
    <name type="common">Common liverwort</name>
    <name type="synonym">Marchantia aquatica</name>
    <dbReference type="NCBI Taxonomy" id="3197"/>
    <lineage>
        <taxon>Eukaryota</taxon>
        <taxon>Viridiplantae</taxon>
        <taxon>Streptophyta</taxon>
        <taxon>Embryophyta</taxon>
        <taxon>Marchantiophyta</taxon>
        <taxon>Marchantiopsida</taxon>
        <taxon>Marchantiidae</taxon>
        <taxon>Marchantiales</taxon>
        <taxon>Marchantiaceae</taxon>
        <taxon>Marchantia</taxon>
    </lineage>
</organism>
<evidence type="ECO:0000256" key="1">
    <source>
        <dbReference type="SAM" id="MobiDB-lite"/>
    </source>
</evidence>